<dbReference type="RefSeq" id="WP_194538162.1">
    <property type="nucleotide sequence ID" value="NZ_JACEFB010000007.1"/>
</dbReference>
<protein>
    <submittedName>
        <fullName evidence="1">Uncharacterized protein</fullName>
    </submittedName>
</protein>
<gene>
    <name evidence="1" type="ORF">H0921_11165</name>
</gene>
<dbReference type="Proteomes" id="UP000542342">
    <property type="component" value="Unassembled WGS sequence"/>
</dbReference>
<accession>A0A7V9AC77</accession>
<evidence type="ECO:0000313" key="2">
    <source>
        <dbReference type="Proteomes" id="UP000542342"/>
    </source>
</evidence>
<organism evidence="1 2">
    <name type="scientific">Thermogemmata fonticola</name>
    <dbReference type="NCBI Taxonomy" id="2755323"/>
    <lineage>
        <taxon>Bacteria</taxon>
        <taxon>Pseudomonadati</taxon>
        <taxon>Planctomycetota</taxon>
        <taxon>Planctomycetia</taxon>
        <taxon>Gemmatales</taxon>
        <taxon>Gemmataceae</taxon>
        <taxon>Thermogemmata</taxon>
    </lineage>
</organism>
<name>A0A7V9AC77_9BACT</name>
<reference evidence="1 2" key="1">
    <citation type="submission" date="2020-07" db="EMBL/GenBank/DDBJ databases">
        <title>Thermogemmata thermophila gen. nov., sp. nov., a novel moderate thermophilic planctomycete from a Kamchatka hot spring.</title>
        <authorList>
            <person name="Elcheninov A.G."/>
            <person name="Podosokorskaya O.A."/>
            <person name="Kovaleva O.L."/>
            <person name="Novikov A."/>
            <person name="Bonch-Osmolovskaya E.A."/>
            <person name="Toshchakov S.V."/>
            <person name="Kublanov I.V."/>
        </authorList>
    </citation>
    <scope>NUCLEOTIDE SEQUENCE [LARGE SCALE GENOMIC DNA]</scope>
    <source>
        <strain evidence="1 2">2918</strain>
    </source>
</reference>
<dbReference type="AlphaFoldDB" id="A0A7V9AC77"/>
<sequence>MVRFRGRGTGSWDEDQLLDPPVESLPLLPSRLAAPSPLTGSLADWPFPLSYLCTVGEPLAGQRRLRAERDTAD</sequence>
<dbReference type="EMBL" id="JACEFB010000007">
    <property type="protein sequence ID" value="MBA2226719.1"/>
    <property type="molecule type" value="Genomic_DNA"/>
</dbReference>
<proteinExistence type="predicted"/>
<comment type="caution">
    <text evidence="1">The sequence shown here is derived from an EMBL/GenBank/DDBJ whole genome shotgun (WGS) entry which is preliminary data.</text>
</comment>
<evidence type="ECO:0000313" key="1">
    <source>
        <dbReference type="EMBL" id="MBA2226719.1"/>
    </source>
</evidence>
<keyword evidence="2" id="KW-1185">Reference proteome</keyword>